<dbReference type="GeneID" id="100557780"/>
<keyword evidence="3" id="KW-0342">GTP-binding</keyword>
<dbReference type="OMA" id="GKAMTDP"/>
<dbReference type="InterPro" id="IPR045058">
    <property type="entry name" value="GIMA/IAN/Toc"/>
</dbReference>
<evidence type="ECO:0000259" key="6">
    <source>
        <dbReference type="PROSITE" id="PS51720"/>
    </source>
</evidence>
<dbReference type="HOGENOM" id="CLU_010468_3_3_1"/>
<feature type="domain" description="AIG1-type G" evidence="6">
    <location>
        <begin position="6"/>
        <end position="217"/>
    </location>
</feature>
<sequence>MSDNSNMTINLLLLGRTQSGKSATGNTFLGSTDFFSRLSPGSVTTVCSLGHSCRISNFARRQGCELTIQVRVLDTPGYPHCSLRKEQVEQEIKTALVQHFGETGLHLAFWVLRADVPLCEGEEDSTIQFIQKLMGPNWKSYTAILFTHADMVEKAKFSKEQYLHSASNTLHKLMQYVQEKHIFVDNHAIMLKQEKLKALRKTSEFIRQNHYQALQFK</sequence>
<dbReference type="Ensembl" id="ENSACAT00000021218.4">
    <property type="protein sequence ID" value="ENSACAP00000017896.2"/>
    <property type="gene ID" value="ENSACAG00000021108.4"/>
</dbReference>
<dbReference type="GeneTree" id="ENSGT00530000069080"/>
<evidence type="ECO:0000313" key="7">
    <source>
        <dbReference type="Ensembl" id="ENSACAP00000017896.2"/>
    </source>
</evidence>
<dbReference type="FunFam" id="3.40.50.300:FF:001392">
    <property type="entry name" value="GTPase IMAP family member GIMD1"/>
    <property type="match status" value="1"/>
</dbReference>
<dbReference type="AlphaFoldDB" id="H9GQ30"/>
<dbReference type="InterPro" id="IPR006703">
    <property type="entry name" value="G_AIG1"/>
</dbReference>
<evidence type="ECO:0000256" key="1">
    <source>
        <dbReference type="ARBA" id="ARBA00008535"/>
    </source>
</evidence>
<dbReference type="PANTHER" id="PTHR10903:SF103">
    <property type="entry name" value="GTPASE IMAP FAMILY MEMBER GIMD1"/>
    <property type="match status" value="1"/>
</dbReference>
<evidence type="ECO:0000256" key="4">
    <source>
        <dbReference type="ARBA" id="ARBA00067123"/>
    </source>
</evidence>
<proteinExistence type="inferred from homology"/>
<organism evidence="7 8">
    <name type="scientific">Anolis carolinensis</name>
    <name type="common">Green anole</name>
    <name type="synonym">American chameleon</name>
    <dbReference type="NCBI Taxonomy" id="28377"/>
    <lineage>
        <taxon>Eukaryota</taxon>
        <taxon>Metazoa</taxon>
        <taxon>Chordata</taxon>
        <taxon>Craniata</taxon>
        <taxon>Vertebrata</taxon>
        <taxon>Euteleostomi</taxon>
        <taxon>Lepidosauria</taxon>
        <taxon>Squamata</taxon>
        <taxon>Bifurcata</taxon>
        <taxon>Unidentata</taxon>
        <taxon>Episquamata</taxon>
        <taxon>Toxicofera</taxon>
        <taxon>Iguania</taxon>
        <taxon>Dactyloidae</taxon>
        <taxon>Anolis</taxon>
    </lineage>
</organism>
<dbReference type="Bgee" id="ENSACAG00000021108">
    <property type="expression patterns" value="Expressed in liver and 3 other cell types or tissues"/>
</dbReference>
<dbReference type="STRING" id="28377.ENSACAP00000017896"/>
<name>H9GQ30_ANOCA</name>
<comment type="similarity">
    <text evidence="1">Belongs to the TRAFAC class TrmE-Era-EngA-EngB-Septin-like GTPase superfamily. AIG1/Toc34/Toc159-like paraseptin GTPase family. IAN subfamily.</text>
</comment>
<dbReference type="CTD" id="100507096"/>
<dbReference type="Pfam" id="PF04548">
    <property type="entry name" value="AIG1"/>
    <property type="match status" value="1"/>
</dbReference>
<reference evidence="7" key="1">
    <citation type="submission" date="2009-12" db="EMBL/GenBank/DDBJ databases">
        <title>The Genome Sequence of Anolis carolinensis (Green Anole Lizard).</title>
        <authorList>
            <consortium name="The Genome Sequencing Platform"/>
            <person name="Di Palma F."/>
            <person name="Alfoldi J."/>
            <person name="Heiman D."/>
            <person name="Young S."/>
            <person name="Grabherr M."/>
            <person name="Johnson J."/>
            <person name="Lander E.S."/>
            <person name="Lindblad-Toh K."/>
        </authorList>
    </citation>
    <scope>NUCLEOTIDE SEQUENCE [LARGE SCALE GENOMIC DNA]</scope>
    <source>
        <strain evidence="7">JBL SC #1</strain>
    </source>
</reference>
<dbReference type="GO" id="GO:0005525">
    <property type="term" value="F:GTP binding"/>
    <property type="evidence" value="ECO:0007669"/>
    <property type="project" value="UniProtKB-KW"/>
</dbReference>
<dbReference type="PANTHER" id="PTHR10903">
    <property type="entry name" value="GTPASE, IMAP FAMILY MEMBER-RELATED"/>
    <property type="match status" value="1"/>
</dbReference>
<dbReference type="InParanoid" id="H9GQ30"/>
<dbReference type="RefSeq" id="XP_003226559.1">
    <property type="nucleotide sequence ID" value="XM_003226511.4"/>
</dbReference>
<protein>
    <recommendedName>
        <fullName evidence="4">GTPase IMAP family member GIMD1</fullName>
    </recommendedName>
    <alternativeName>
        <fullName evidence="5">GIMAP family P-loop NTPase domain-containing protein 1</fullName>
    </alternativeName>
</protein>
<dbReference type="KEGG" id="acs:100557780"/>
<reference evidence="7" key="3">
    <citation type="submission" date="2025-09" db="UniProtKB">
        <authorList>
            <consortium name="Ensembl"/>
        </authorList>
    </citation>
    <scope>IDENTIFICATION</scope>
</reference>
<evidence type="ECO:0000313" key="8">
    <source>
        <dbReference type="Proteomes" id="UP000001646"/>
    </source>
</evidence>
<evidence type="ECO:0000256" key="5">
    <source>
        <dbReference type="ARBA" id="ARBA00076741"/>
    </source>
</evidence>
<evidence type="ECO:0000256" key="2">
    <source>
        <dbReference type="ARBA" id="ARBA00022741"/>
    </source>
</evidence>
<keyword evidence="8" id="KW-1185">Reference proteome</keyword>
<dbReference type="Proteomes" id="UP000001646">
    <property type="component" value="Unplaced"/>
</dbReference>
<dbReference type="GO" id="GO:0003924">
    <property type="term" value="F:GTPase activity"/>
    <property type="evidence" value="ECO:0000318"/>
    <property type="project" value="GO_Central"/>
</dbReference>
<dbReference type="OrthoDB" id="8954335at2759"/>
<dbReference type="Gene3D" id="3.40.50.300">
    <property type="entry name" value="P-loop containing nucleotide triphosphate hydrolases"/>
    <property type="match status" value="1"/>
</dbReference>
<accession>H9GQ30</accession>
<dbReference type="SUPFAM" id="SSF52540">
    <property type="entry name" value="P-loop containing nucleoside triphosphate hydrolases"/>
    <property type="match status" value="1"/>
</dbReference>
<gene>
    <name evidence="7" type="primary">GIMD1</name>
</gene>
<evidence type="ECO:0000256" key="3">
    <source>
        <dbReference type="ARBA" id="ARBA00023134"/>
    </source>
</evidence>
<dbReference type="eggNOG" id="ENOG502S1B7">
    <property type="taxonomic scope" value="Eukaryota"/>
</dbReference>
<reference evidence="7" key="2">
    <citation type="submission" date="2025-08" db="UniProtKB">
        <authorList>
            <consortium name="Ensembl"/>
        </authorList>
    </citation>
    <scope>IDENTIFICATION</scope>
</reference>
<dbReference type="InterPro" id="IPR027417">
    <property type="entry name" value="P-loop_NTPase"/>
</dbReference>
<dbReference type="PROSITE" id="PS51720">
    <property type="entry name" value="G_AIG1"/>
    <property type="match status" value="1"/>
</dbReference>
<keyword evidence="2" id="KW-0547">Nucleotide-binding</keyword>